<feature type="active site" description="Proton acceptor" evidence="11">
    <location>
        <position position="191"/>
    </location>
</feature>
<dbReference type="InterPro" id="IPR036554">
    <property type="entry name" value="GHMP_kinase_C_sf"/>
</dbReference>
<dbReference type="InterPro" id="IPR019741">
    <property type="entry name" value="Galactokinase_CS"/>
</dbReference>
<dbReference type="Pfam" id="PF10509">
    <property type="entry name" value="GalKase_gal_bdg"/>
    <property type="match status" value="1"/>
</dbReference>
<feature type="domain" description="GHMP kinase C-terminal" evidence="14">
    <location>
        <begin position="301"/>
        <end position="380"/>
    </location>
</feature>
<reference evidence="16 17" key="1">
    <citation type="submission" date="2020-07" db="EMBL/GenBank/DDBJ databases">
        <title>Sequencing the genomes of 1000 actinobacteria strains.</title>
        <authorList>
            <person name="Klenk H.-P."/>
        </authorList>
    </citation>
    <scope>NUCLEOTIDE SEQUENCE [LARGE SCALE GENOMIC DNA]</scope>
    <source>
        <strain evidence="16 17">DSM 42178</strain>
    </source>
</reference>
<dbReference type="PRINTS" id="PR00473">
    <property type="entry name" value="GALCTOKINASE"/>
</dbReference>
<dbReference type="HAMAP" id="MF_00246">
    <property type="entry name" value="Galactokinase"/>
    <property type="match status" value="1"/>
</dbReference>
<keyword evidence="7 11" id="KW-0067">ATP-binding</keyword>
<dbReference type="InterPro" id="IPR022963">
    <property type="entry name" value="Galactokinase_bac"/>
</dbReference>
<dbReference type="PROSITE" id="PS00106">
    <property type="entry name" value="GALACTOKINASE"/>
    <property type="match status" value="1"/>
</dbReference>
<evidence type="ECO:0000259" key="13">
    <source>
        <dbReference type="Pfam" id="PF00288"/>
    </source>
</evidence>
<comment type="similarity">
    <text evidence="1 11">Belongs to the GHMP kinase family. GalK subfamily.</text>
</comment>
<dbReference type="GO" id="GO:0006012">
    <property type="term" value="P:galactose metabolic process"/>
    <property type="evidence" value="ECO:0007669"/>
    <property type="project" value="UniProtKB-UniRule"/>
</dbReference>
<feature type="binding site" evidence="11">
    <location>
        <begin position="141"/>
        <end position="147"/>
    </location>
    <ligand>
        <name>ATP</name>
        <dbReference type="ChEBI" id="CHEBI:30616"/>
    </ligand>
</feature>
<dbReference type="GO" id="GO:0005524">
    <property type="term" value="F:ATP binding"/>
    <property type="evidence" value="ECO:0007669"/>
    <property type="project" value="UniProtKB-UniRule"/>
</dbReference>
<dbReference type="PIRSF" id="PIRSF000530">
    <property type="entry name" value="Galactokinase"/>
    <property type="match status" value="1"/>
</dbReference>
<keyword evidence="2 11" id="KW-0963">Cytoplasm</keyword>
<dbReference type="InterPro" id="IPR019539">
    <property type="entry name" value="GalKase_N"/>
</dbReference>
<dbReference type="FunFam" id="3.30.230.10:FF:000017">
    <property type="entry name" value="Galactokinase"/>
    <property type="match status" value="1"/>
</dbReference>
<proteinExistence type="inferred from homology"/>
<dbReference type="EMBL" id="JACBZD010000001">
    <property type="protein sequence ID" value="NYI03968.1"/>
    <property type="molecule type" value="Genomic_DNA"/>
</dbReference>
<keyword evidence="17" id="KW-1185">Reference proteome</keyword>
<evidence type="ECO:0000313" key="17">
    <source>
        <dbReference type="Proteomes" id="UP000567795"/>
    </source>
</evidence>
<comment type="function">
    <text evidence="11">Catalyzes the transfer of the gamma-phosphate of ATP to D-galactose to form alpha-D-galactose-1-phosphate (Gal-1-P).</text>
</comment>
<dbReference type="InterPro" id="IPR006204">
    <property type="entry name" value="GHMP_kinase_N_dom"/>
</dbReference>
<evidence type="ECO:0000313" key="16">
    <source>
        <dbReference type="EMBL" id="NYI03968.1"/>
    </source>
</evidence>
<evidence type="ECO:0000256" key="11">
    <source>
        <dbReference type="HAMAP-Rule" id="MF_00246"/>
    </source>
</evidence>
<keyword evidence="8 11" id="KW-0460">Magnesium</keyword>
<dbReference type="InterPro" id="IPR020568">
    <property type="entry name" value="Ribosomal_Su5_D2-typ_SF"/>
</dbReference>
<evidence type="ECO:0000256" key="12">
    <source>
        <dbReference type="NCBIfam" id="TIGR00131"/>
    </source>
</evidence>
<dbReference type="Proteomes" id="UP000567795">
    <property type="component" value="Unassembled WGS sequence"/>
</dbReference>
<organism evidence="16 17">
    <name type="scientific">Allostreptomyces psammosilenae</name>
    <dbReference type="NCBI Taxonomy" id="1892865"/>
    <lineage>
        <taxon>Bacteria</taxon>
        <taxon>Bacillati</taxon>
        <taxon>Actinomycetota</taxon>
        <taxon>Actinomycetes</taxon>
        <taxon>Kitasatosporales</taxon>
        <taxon>Streptomycetaceae</taxon>
        <taxon>Allostreptomyces</taxon>
    </lineage>
</organism>
<dbReference type="Gene3D" id="3.30.70.890">
    <property type="entry name" value="GHMP kinase, C-terminal domain"/>
    <property type="match status" value="1"/>
</dbReference>
<dbReference type="InterPro" id="IPR013750">
    <property type="entry name" value="GHMP_kinase_C_dom"/>
</dbReference>
<dbReference type="UniPathway" id="UPA00214"/>
<evidence type="ECO:0000259" key="15">
    <source>
        <dbReference type="Pfam" id="PF10509"/>
    </source>
</evidence>
<keyword evidence="3 11" id="KW-0808">Transferase</keyword>
<evidence type="ECO:0000256" key="8">
    <source>
        <dbReference type="ARBA" id="ARBA00022842"/>
    </source>
</evidence>
<keyword evidence="6 11" id="KW-0418">Kinase</keyword>
<evidence type="ECO:0000256" key="6">
    <source>
        <dbReference type="ARBA" id="ARBA00022777"/>
    </source>
</evidence>
<dbReference type="InterPro" id="IPR006203">
    <property type="entry name" value="GHMP_knse_ATP-bd_CS"/>
</dbReference>
<evidence type="ECO:0000256" key="2">
    <source>
        <dbReference type="ARBA" id="ARBA00022490"/>
    </source>
</evidence>
<dbReference type="AlphaFoldDB" id="A0A853A0P2"/>
<dbReference type="PANTHER" id="PTHR10457:SF7">
    <property type="entry name" value="GALACTOKINASE-RELATED"/>
    <property type="match status" value="1"/>
</dbReference>
<dbReference type="SUPFAM" id="SSF54211">
    <property type="entry name" value="Ribosomal protein S5 domain 2-like"/>
    <property type="match status" value="1"/>
</dbReference>
<gene>
    <name evidence="11" type="primary">galK</name>
    <name evidence="16" type="ORF">FHU37_000911</name>
</gene>
<evidence type="ECO:0000256" key="1">
    <source>
        <dbReference type="ARBA" id="ARBA00006566"/>
    </source>
</evidence>
<accession>A0A853A0P2</accession>
<name>A0A853A0P2_9ACTN</name>
<dbReference type="InterPro" id="IPR000705">
    <property type="entry name" value="Galactokinase"/>
</dbReference>
<dbReference type="Gene3D" id="3.30.230.10">
    <property type="match status" value="1"/>
</dbReference>
<feature type="domain" description="GHMP kinase N-terminal" evidence="13">
    <location>
        <begin position="114"/>
        <end position="196"/>
    </location>
</feature>
<feature type="binding site" evidence="11">
    <location>
        <position position="82"/>
    </location>
    <ligand>
        <name>ATP</name>
        <dbReference type="ChEBI" id="CHEBI:30616"/>
    </ligand>
</feature>
<keyword evidence="4 11" id="KW-0479">Metal-binding</keyword>
<dbReference type="Pfam" id="PF00288">
    <property type="entry name" value="GHMP_kinases_N"/>
    <property type="match status" value="1"/>
</dbReference>
<dbReference type="EC" id="2.7.1.6" evidence="11 12"/>
<keyword evidence="10 11" id="KW-0119">Carbohydrate metabolism</keyword>
<evidence type="ECO:0000256" key="3">
    <source>
        <dbReference type="ARBA" id="ARBA00022679"/>
    </source>
</evidence>
<evidence type="ECO:0000256" key="4">
    <source>
        <dbReference type="ARBA" id="ARBA00022723"/>
    </source>
</evidence>
<feature type="binding site" evidence="11">
    <location>
        <position position="179"/>
    </location>
    <ligand>
        <name>Mg(2+)</name>
        <dbReference type="ChEBI" id="CHEBI:18420"/>
    </ligand>
</feature>
<dbReference type="InterPro" id="IPR006206">
    <property type="entry name" value="Mevalonate/galactokinase"/>
</dbReference>
<dbReference type="PROSITE" id="PS00627">
    <property type="entry name" value="GHMP_KINASES_ATP"/>
    <property type="match status" value="1"/>
</dbReference>
<evidence type="ECO:0000256" key="9">
    <source>
        <dbReference type="ARBA" id="ARBA00023144"/>
    </source>
</evidence>
<dbReference type="PRINTS" id="PR00959">
    <property type="entry name" value="MEVGALKINASE"/>
</dbReference>
<keyword evidence="9 11" id="KW-0299">Galactose metabolism</keyword>
<dbReference type="InterPro" id="IPR014721">
    <property type="entry name" value="Ribsml_uS5_D2-typ_fold_subgr"/>
</dbReference>
<evidence type="ECO:0000256" key="7">
    <source>
        <dbReference type="ARBA" id="ARBA00022840"/>
    </source>
</evidence>
<comment type="subcellular location">
    <subcellularLocation>
        <location evidence="11">Cytoplasm</location>
    </subcellularLocation>
</comment>
<dbReference type="Pfam" id="PF08544">
    <property type="entry name" value="GHMP_kinases_C"/>
    <property type="match status" value="1"/>
</dbReference>
<feature type="site" description="Transition state stabilizer" evidence="11">
    <location>
        <position position="42"/>
    </location>
</feature>
<protein>
    <recommendedName>
        <fullName evidence="11 12">Galactokinase</fullName>
        <ecNumber evidence="11 12">2.7.1.6</ecNumber>
    </recommendedName>
    <alternativeName>
        <fullName evidence="11">Galactose kinase</fullName>
    </alternativeName>
</protein>
<dbReference type="GO" id="GO:0005829">
    <property type="term" value="C:cytosol"/>
    <property type="evidence" value="ECO:0007669"/>
    <property type="project" value="TreeGrafter"/>
</dbReference>
<comment type="caution">
    <text evidence="16">The sequence shown here is derived from an EMBL/GenBank/DDBJ whole genome shotgun (WGS) entry which is preliminary data.</text>
</comment>
<dbReference type="SUPFAM" id="SSF55060">
    <property type="entry name" value="GHMP Kinase, C-terminal domain"/>
    <property type="match status" value="1"/>
</dbReference>
<dbReference type="GO" id="GO:0000287">
    <property type="term" value="F:magnesium ion binding"/>
    <property type="evidence" value="ECO:0007669"/>
    <property type="project" value="UniProtKB-UniRule"/>
</dbReference>
<comment type="catalytic activity">
    <reaction evidence="11">
        <text>alpha-D-galactose + ATP = alpha-D-galactose 1-phosphate + ADP + H(+)</text>
        <dbReference type="Rhea" id="RHEA:13553"/>
        <dbReference type="ChEBI" id="CHEBI:15378"/>
        <dbReference type="ChEBI" id="CHEBI:28061"/>
        <dbReference type="ChEBI" id="CHEBI:30616"/>
        <dbReference type="ChEBI" id="CHEBI:58336"/>
        <dbReference type="ChEBI" id="CHEBI:456216"/>
        <dbReference type="EC" id="2.7.1.6"/>
    </reaction>
</comment>
<dbReference type="NCBIfam" id="TIGR00131">
    <property type="entry name" value="gal_kin"/>
    <property type="match status" value="1"/>
</dbReference>
<evidence type="ECO:0000256" key="10">
    <source>
        <dbReference type="ARBA" id="ARBA00023277"/>
    </source>
</evidence>
<evidence type="ECO:0000256" key="5">
    <source>
        <dbReference type="ARBA" id="ARBA00022741"/>
    </source>
</evidence>
<evidence type="ECO:0000259" key="14">
    <source>
        <dbReference type="Pfam" id="PF08544"/>
    </source>
</evidence>
<sequence length="402" mass="41785">MTTDAPRDTLRAGTATGDADVRERFRELFDRTADGVWAAPGRVNVIGEHTDYNDGFVLPIALPHTARVAAARRTDGLFRFASTQTSVGSDADIAVVSVDELAPGAVHGWAAYPAGVAWVLLADGHRLTGADVLIDSDVPTGAGLSSSAALECGTGLALNDLFDAGLTDAELARVAQRAENDFVGVPCGILDQTASMRCTAGHALFYDTRAGLAEQVPFDLAAEGLRLLVIDTRVQHALGDGAYASRRAACEAAAEELGVPALRDIGLAELDGALERLQDDERRRRTRHVVTENARVLEFVERLRAGALRDAGDLMVASHASCRDDYEISCAELDLAVEASLAAGALGARMTGGGFGGSAIALVEADAAEAVADAVRAAFAEAGHAAPRVFTAVPSAGATRIA</sequence>
<dbReference type="PANTHER" id="PTHR10457">
    <property type="entry name" value="MEVALONATE KINASE/GALACTOKINASE"/>
    <property type="match status" value="1"/>
</dbReference>
<dbReference type="RefSeq" id="WP_179812941.1">
    <property type="nucleotide sequence ID" value="NZ_JACBZD010000001.1"/>
</dbReference>
<comment type="pathway">
    <text evidence="11">Carbohydrate metabolism; galactose metabolism.</text>
</comment>
<feature type="binding site" evidence="11">
    <location>
        <position position="147"/>
    </location>
    <ligand>
        <name>Mg(2+)</name>
        <dbReference type="ChEBI" id="CHEBI:18420"/>
    </ligand>
</feature>
<keyword evidence="5 11" id="KW-0547">Nucleotide-binding</keyword>
<feature type="domain" description="Galactokinase N-terminal" evidence="15">
    <location>
        <begin position="23"/>
        <end position="72"/>
    </location>
</feature>
<feature type="binding site" evidence="11">
    <location>
        <begin position="48"/>
        <end position="51"/>
    </location>
    <ligand>
        <name>substrate</name>
    </ligand>
</feature>
<dbReference type="GO" id="GO:0004335">
    <property type="term" value="F:galactokinase activity"/>
    <property type="evidence" value="ECO:0007669"/>
    <property type="project" value="UniProtKB-UniRule"/>
</dbReference>
<feature type="binding site" evidence="11">
    <location>
        <position position="243"/>
    </location>
    <ligand>
        <name>substrate</name>
    </ligand>
</feature>
<dbReference type="FunFam" id="3.30.70.890:FF:000001">
    <property type="entry name" value="Galactokinase"/>
    <property type="match status" value="1"/>
</dbReference>